<evidence type="ECO:0000256" key="1">
    <source>
        <dbReference type="SAM" id="MobiDB-lite"/>
    </source>
</evidence>
<dbReference type="AlphaFoldDB" id="E1ZKM4"/>
<keyword evidence="3" id="KW-1185">Reference proteome</keyword>
<dbReference type="Proteomes" id="UP000008141">
    <property type="component" value="Unassembled WGS sequence"/>
</dbReference>
<feature type="compositionally biased region" description="Polar residues" evidence="1">
    <location>
        <begin position="27"/>
        <end position="37"/>
    </location>
</feature>
<dbReference type="GeneID" id="17353197"/>
<feature type="region of interest" description="Disordered" evidence="1">
    <location>
        <begin position="201"/>
        <end position="283"/>
    </location>
</feature>
<evidence type="ECO:0000313" key="3">
    <source>
        <dbReference type="Proteomes" id="UP000008141"/>
    </source>
</evidence>
<dbReference type="FunCoup" id="E1ZKM4">
    <property type="interactions" value="113"/>
</dbReference>
<organism evidence="3">
    <name type="scientific">Chlorella variabilis</name>
    <name type="common">Green alga</name>
    <dbReference type="NCBI Taxonomy" id="554065"/>
    <lineage>
        <taxon>Eukaryota</taxon>
        <taxon>Viridiplantae</taxon>
        <taxon>Chlorophyta</taxon>
        <taxon>core chlorophytes</taxon>
        <taxon>Trebouxiophyceae</taxon>
        <taxon>Chlorellales</taxon>
        <taxon>Chlorellaceae</taxon>
        <taxon>Chlorella clade</taxon>
        <taxon>Chlorella</taxon>
    </lineage>
</organism>
<dbReference type="InterPro" id="IPR040306">
    <property type="entry name" value="Os02g0753200-like"/>
</dbReference>
<evidence type="ECO:0000313" key="2">
    <source>
        <dbReference type="EMBL" id="EFN53831.1"/>
    </source>
</evidence>
<dbReference type="OrthoDB" id="543560at2759"/>
<sequence length="283" mass="30524">MAQDERKVEQDDELDALWNVEPPRRQAVQQPQHADPSSSEEDSYFQTSQDESEDSAVQQAREAAARLKDYGEDLEAATAQQPRAAAGALPSAAAAFNSVDGPPAYLDPEATRPLAVAVHKAVNNVGADGGSLPDPHSQNRLMNKRGQAVGEWDVSQMAPKLKEQQGKEKGVITGAAVRFRTEDRVGTVSAAQIAMLGGQWGGDEGVEEEAAGAGPSAKHPVPKGKPSKPMGVDEFLDKGVGGALLPRKRQDRKDKEKDKRVRGQSTHANWKSEAEMVLRQQYD</sequence>
<feature type="compositionally biased region" description="Low complexity" evidence="1">
    <location>
        <begin position="76"/>
        <end position="95"/>
    </location>
</feature>
<dbReference type="InParanoid" id="E1ZKM4"/>
<accession>E1ZKM4</accession>
<dbReference type="KEGG" id="cvr:CHLNCDRAFT_136569"/>
<dbReference type="PANTHER" id="PTHR35321">
    <property type="entry name" value="OS02G0753200 PROTEIN"/>
    <property type="match status" value="1"/>
</dbReference>
<proteinExistence type="predicted"/>
<feature type="region of interest" description="Disordered" evidence="1">
    <location>
        <begin position="1"/>
        <end position="108"/>
    </location>
</feature>
<gene>
    <name evidence="2" type="ORF">CHLNCDRAFT_136569</name>
</gene>
<feature type="compositionally biased region" description="Basic and acidic residues" evidence="1">
    <location>
        <begin position="270"/>
        <end position="283"/>
    </location>
</feature>
<protein>
    <submittedName>
        <fullName evidence="2">Uncharacterized protein</fullName>
    </submittedName>
</protein>
<name>E1ZKM4_CHLVA</name>
<dbReference type="STRING" id="554065.E1ZKM4"/>
<feature type="compositionally biased region" description="Basic and acidic residues" evidence="1">
    <location>
        <begin position="251"/>
        <end position="261"/>
    </location>
</feature>
<dbReference type="OMA" id="QSTHSHW"/>
<feature type="region of interest" description="Disordered" evidence="1">
    <location>
        <begin position="124"/>
        <end position="148"/>
    </location>
</feature>
<dbReference type="RefSeq" id="XP_005845933.1">
    <property type="nucleotide sequence ID" value="XM_005845871.1"/>
</dbReference>
<reference evidence="2 3" key="1">
    <citation type="journal article" date="2010" name="Plant Cell">
        <title>The Chlorella variabilis NC64A genome reveals adaptation to photosymbiosis, coevolution with viruses, and cryptic sex.</title>
        <authorList>
            <person name="Blanc G."/>
            <person name="Duncan G."/>
            <person name="Agarkova I."/>
            <person name="Borodovsky M."/>
            <person name="Gurnon J."/>
            <person name="Kuo A."/>
            <person name="Lindquist E."/>
            <person name="Lucas S."/>
            <person name="Pangilinan J."/>
            <person name="Polle J."/>
            <person name="Salamov A."/>
            <person name="Terry A."/>
            <person name="Yamada T."/>
            <person name="Dunigan D.D."/>
            <person name="Grigoriev I.V."/>
            <person name="Claverie J.M."/>
            <person name="Van Etten J.L."/>
        </authorList>
    </citation>
    <scope>NUCLEOTIDE SEQUENCE [LARGE SCALE GENOMIC DNA]</scope>
    <source>
        <strain evidence="2 3">NC64A</strain>
    </source>
</reference>
<dbReference type="PANTHER" id="PTHR35321:SF1">
    <property type="entry name" value="OS02G0753200 PROTEIN"/>
    <property type="match status" value="1"/>
</dbReference>
<dbReference type="eggNOG" id="ENOG502SCSB">
    <property type="taxonomic scope" value="Eukaryota"/>
</dbReference>
<dbReference type="EMBL" id="GL433850">
    <property type="protein sequence ID" value="EFN53831.1"/>
    <property type="molecule type" value="Genomic_DNA"/>
</dbReference>